<organism evidence="1 2">
    <name type="scientific">Paenibacillus thailandensis</name>
    <dbReference type="NCBI Taxonomy" id="393250"/>
    <lineage>
        <taxon>Bacteria</taxon>
        <taxon>Bacillati</taxon>
        <taxon>Bacillota</taxon>
        <taxon>Bacilli</taxon>
        <taxon>Bacillales</taxon>
        <taxon>Paenibacillaceae</taxon>
        <taxon>Paenibacillus</taxon>
    </lineage>
</organism>
<dbReference type="CDD" id="cd03801">
    <property type="entry name" value="GT4_PimA-like"/>
    <property type="match status" value="1"/>
</dbReference>
<dbReference type="EMBL" id="JBHUMY010000001">
    <property type="protein sequence ID" value="MFD2659100.1"/>
    <property type="molecule type" value="Genomic_DNA"/>
</dbReference>
<gene>
    <name evidence="1" type="ORF">ACFSW5_02345</name>
</gene>
<dbReference type="Proteomes" id="UP001597493">
    <property type="component" value="Unassembled WGS sequence"/>
</dbReference>
<dbReference type="RefSeq" id="WP_379269319.1">
    <property type="nucleotide sequence ID" value="NZ_JBHUGT010000031.1"/>
</dbReference>
<proteinExistence type="predicted"/>
<dbReference type="PANTHER" id="PTHR46656:SF3">
    <property type="entry name" value="PUTATIVE-RELATED"/>
    <property type="match status" value="1"/>
</dbReference>
<name>A0ABW5QSH1_9BACL</name>
<reference evidence="2" key="1">
    <citation type="journal article" date="2019" name="Int. J. Syst. Evol. Microbiol.">
        <title>The Global Catalogue of Microorganisms (GCM) 10K type strain sequencing project: providing services to taxonomists for standard genome sequencing and annotation.</title>
        <authorList>
            <consortium name="The Broad Institute Genomics Platform"/>
            <consortium name="The Broad Institute Genome Sequencing Center for Infectious Disease"/>
            <person name="Wu L."/>
            <person name="Ma J."/>
        </authorList>
    </citation>
    <scope>NUCLEOTIDE SEQUENCE [LARGE SCALE GENOMIC DNA]</scope>
    <source>
        <strain evidence="2">TISTR 1827</strain>
    </source>
</reference>
<keyword evidence="1" id="KW-0328">Glycosyltransferase</keyword>
<keyword evidence="1" id="KW-0808">Transferase</keyword>
<sequence>MPGKPYKIEWRGPLHRLGGLGHASREYVKALKRRGITVHSGSARRTAASGLLESKRGMKVLIYHYPPHTLDMARERRRYGRIILNAVWETSRIPARWIPAINEFDAVFVPTRHNVKAMRESGVRVPLYIVPHGVDTAVYNPSNAPKPIQGSKGRFVFLSVFGFQHRKNPETLLRAYWEEFTDKDNVMLVIKTGGYGPKQTGEWIRSRIARYKASLNIPHKTAPLVILTGLMNEKKLKGLYTAADVFVLPTRGEGVGMPFMEAMASGIPVIATAWGGHMDFVKPANSFLIPYRLKAPAASMKGRSAIAKSFRHLFADERQRWAEADLRKLKELMRKASRNPALCRAKGRKARGDMLKLGWDKAGSVMEKAIDSVIRG</sequence>
<dbReference type="EC" id="2.4.-.-" evidence="1"/>
<protein>
    <submittedName>
        <fullName evidence="1">Glycosyltransferase family 4 protein</fullName>
        <ecNumber evidence="1">2.4.-.-</ecNumber>
    </submittedName>
</protein>
<keyword evidence="2" id="KW-1185">Reference proteome</keyword>
<dbReference type="Gene3D" id="3.40.50.2000">
    <property type="entry name" value="Glycogen Phosphorylase B"/>
    <property type="match status" value="1"/>
</dbReference>
<evidence type="ECO:0000313" key="1">
    <source>
        <dbReference type="EMBL" id="MFD2659100.1"/>
    </source>
</evidence>
<dbReference type="Pfam" id="PF13692">
    <property type="entry name" value="Glyco_trans_1_4"/>
    <property type="match status" value="1"/>
</dbReference>
<dbReference type="SUPFAM" id="SSF53756">
    <property type="entry name" value="UDP-Glycosyltransferase/glycogen phosphorylase"/>
    <property type="match status" value="1"/>
</dbReference>
<dbReference type="PANTHER" id="PTHR46656">
    <property type="entry name" value="PUTATIVE-RELATED"/>
    <property type="match status" value="1"/>
</dbReference>
<accession>A0ABW5QSH1</accession>
<evidence type="ECO:0000313" key="2">
    <source>
        <dbReference type="Proteomes" id="UP001597493"/>
    </source>
</evidence>
<dbReference type="GO" id="GO:0016757">
    <property type="term" value="F:glycosyltransferase activity"/>
    <property type="evidence" value="ECO:0007669"/>
    <property type="project" value="UniProtKB-KW"/>
</dbReference>
<comment type="caution">
    <text evidence="1">The sequence shown here is derived from an EMBL/GenBank/DDBJ whole genome shotgun (WGS) entry which is preliminary data.</text>
</comment>